<dbReference type="AlphaFoldDB" id="Q7NXU9"/>
<proteinExistence type="predicted"/>
<dbReference type="EMBL" id="AE016825">
    <property type="protein sequence ID" value="AAQ59202.1"/>
    <property type="molecule type" value="Genomic_DNA"/>
</dbReference>
<dbReference type="Proteomes" id="UP000001424">
    <property type="component" value="Chromosome"/>
</dbReference>
<protein>
    <submittedName>
        <fullName evidence="1">Uncharacterized protein</fullName>
    </submittedName>
</protein>
<evidence type="ECO:0000313" key="1">
    <source>
        <dbReference type="EMBL" id="AAQ59202.1"/>
    </source>
</evidence>
<evidence type="ECO:0000313" key="2">
    <source>
        <dbReference type="Proteomes" id="UP000001424"/>
    </source>
</evidence>
<accession>Q7NXU9</accession>
<keyword evidence="2" id="KW-1185">Reference proteome</keyword>
<dbReference type="KEGG" id="cvi:CV_1527"/>
<sequence>MTAALLLLKFKIRPSLSKTKKNPIKMPAGSYHPQPDNRYIPHDHPLYKIPKTLQWNGVRATSMKAIKNGFLTEAVIANPTENAALSACSRLASPINP</sequence>
<gene>
    <name evidence="1" type="ordered locus">CV_1527</name>
</gene>
<reference evidence="1 2" key="1">
    <citation type="journal article" date="2003" name="Proc. Natl. Acad. Sci. U.S.A.">
        <title>The complete genome sequence of Chromobacterium violaceum reveals remarkable and exploitable bacterial adaptability.</title>
        <authorList>
            <person name="Vasconcelos A.T.R."/>
            <person name="de Almeida D.F."/>
            <person name="Almeida F.C."/>
            <person name="de Almeida L.G.P."/>
            <person name="de Almeida R."/>
            <person name="Goncalves J.A.A."/>
            <person name="Andrade E.M."/>
            <person name="Antonio R.V."/>
            <person name="Araripe J."/>
            <person name="de Araujo M.F.F."/>
            <person name="Filho S.A."/>
            <person name="Azevedo V."/>
            <person name="Batista A.J."/>
            <person name="Bataus L.A.M."/>
            <person name="Batista J.S."/>
            <person name="Belo A."/>
            <person name="vander Berg C."/>
            <person name="Blamey J."/>
            <person name="Bogo M."/>
            <person name="Bonato S."/>
            <person name="Bordignon J."/>
            <person name="Brito C.A."/>
            <person name="Brocchi M."/>
            <person name="Burity H.A."/>
            <person name="Camargo A.A."/>
            <person name="Cardoso D.D.P."/>
            <person name="Carneiro N.P."/>
            <person name="Carraro D.M."/>
            <person name="Carvalho C.M.B."/>
            <person name="Cascardo J.C.M."/>
            <person name="Cavada B.S."/>
            <person name="Chueire L.M.O."/>
            <person name="Pasa T.B.C."/>
            <person name="Duran N."/>
            <person name="Fagundes N."/>
            <person name="Falcao C.L."/>
            <person name="Fantinatti F."/>
            <person name="Farias I.P."/>
            <person name="Felipe M.S.S."/>
            <person name="Ferrari L.P."/>
            <person name="Ferro J.A."/>
            <person name="Ferro M.I.T."/>
            <person name="Franco G.R."/>
            <person name="Freitas N.S.A."/>
            <person name="Furlan L.R."/>
            <person name="Gazzinelli R.T."/>
            <person name="Gomes E.A."/>
            <person name="Goncalves P.R."/>
            <person name="Grangeiro T.B."/>
            <person name="Grattapaglia D."/>
            <person name="Grisard E.C."/>
            <person name="Guimaraes C.T."/>
            <person name="Hanna E.S."/>
            <person name="Hungria M."/>
            <person name="Jardim S.N."/>
            <person name="Laurino J."/>
            <person name="Leoi L.C.T."/>
            <person name="Fassarella L."/>
            <person name="Lima A."/>
            <person name="Loureiro M.F."/>
            <person name="Lyra M.C.P."/>
            <person name="Macedo M."/>
            <person name="Madeira H.M.F."/>
            <person name="Manfio G.P."/>
            <person name="Maranhao A.Q."/>
            <person name="Martins W.S."/>
            <person name="di Mauro S.M.Z."/>
            <person name="de Medeiros S.R.B."/>
            <person name="Meissner R.D.V."/>
            <person name="Menck C.F.M."/>
            <person name="Moreira M.A.M."/>
            <person name="Nascimento F.F."/>
            <person name="Nicolas M.F."/>
            <person name="Oliveira J.G."/>
            <person name="Oliveira S.C."/>
            <person name="Paixao R.F.C."/>
            <person name="Parente J.A."/>
            <person name="Pedrosa F.O."/>
            <person name="Pena S.J.D."/>
            <person name="Perreira J.O."/>
            <person name="Perreira M."/>
            <person name="Pinto L.S.R.C."/>
            <person name="Pinto L.S."/>
            <person name="Porto J.I.R."/>
            <person name="Potrich D.P."/>
            <person name="Neto C.E.R."/>
            <person name="Reis A.M.M."/>
            <person name="Rigo L.U."/>
            <person name="Rondinelli E."/>
            <person name="dos Santos E.B.P."/>
            <person name="Santos F.R."/>
            <person name="Schneider M.P.C."/>
            <person name="Seuanez H.N."/>
            <person name="Silva A.M.R."/>
            <person name="da Silva A.L.C."/>
            <person name="Silva D.W."/>
            <person name="Silva R."/>
            <person name="Simoes I.C."/>
            <person name="Simon D."/>
            <person name="Soares C.M.A."/>
            <person name="Soares R.B.A."/>
            <person name="Souza E.M."/>
            <person name="Souza K.R.L."/>
            <person name="Souza R.C."/>
            <person name="Steffens M.B.R."/>
            <person name="Steindel M."/>
            <person name="Teixeira S.R."/>
            <person name="Urmenyi T."/>
            <person name="Vettore A."/>
            <person name="Wassem R."/>
            <person name="Zaha A."/>
            <person name="Simpson A.J.G."/>
        </authorList>
    </citation>
    <scope>NUCLEOTIDE SEQUENCE [LARGE SCALE GENOMIC DNA]</scope>
    <source>
        <strain evidence="2">ATCC 12472 / DSM 30191 / JCM 1249 / NBRC 12614 / NCIMB 9131 / NCTC 9757</strain>
    </source>
</reference>
<dbReference type="RefSeq" id="WP_011135079.1">
    <property type="nucleotide sequence ID" value="NC_005085.1"/>
</dbReference>
<organism evidence="1 2">
    <name type="scientific">Chromobacterium violaceum (strain ATCC 12472 / DSM 30191 / JCM 1249 / CCUG 213 / NBRC 12614 / NCIMB 9131 / NCTC 9757 / MK)</name>
    <dbReference type="NCBI Taxonomy" id="243365"/>
    <lineage>
        <taxon>Bacteria</taxon>
        <taxon>Pseudomonadati</taxon>
        <taxon>Pseudomonadota</taxon>
        <taxon>Betaproteobacteria</taxon>
        <taxon>Neisseriales</taxon>
        <taxon>Chromobacteriaceae</taxon>
        <taxon>Chromobacterium</taxon>
    </lineage>
</organism>
<name>Q7NXU9_CHRVO</name>
<dbReference type="HOGENOM" id="CLU_2341693_0_0_4"/>